<proteinExistence type="predicted"/>
<dbReference type="KEGG" id="mtw:CQW49_16060"/>
<dbReference type="Proteomes" id="UP000230709">
    <property type="component" value="Chromosome"/>
</dbReference>
<dbReference type="STRING" id="595536.GCA_000178815_01970"/>
<sequence>MILWRPVGPRELELISASGMREFPPRLPEQPIFYPVTTEAYAIKIARDWNAPRGGGFVTRFQVRRSFISRYPIHIAGGRENMEYWIPAEDLVEFNGAIVGQIEIVAEFPNRE</sequence>
<keyword evidence="2" id="KW-1185">Reference proteome</keyword>
<evidence type="ECO:0000313" key="1">
    <source>
        <dbReference type="EMBL" id="ATQ70427.1"/>
    </source>
</evidence>
<evidence type="ECO:0000313" key="2">
    <source>
        <dbReference type="Proteomes" id="UP000230709"/>
    </source>
</evidence>
<name>A0A2D2D5Y0_METT3</name>
<protein>
    <submittedName>
        <fullName evidence="1">ADP-ribosylation/crystallin J1</fullName>
    </submittedName>
</protein>
<accession>A0A2D2D5Y0</accession>
<organism evidence="1 2">
    <name type="scientific">Methylosinus trichosporium (strain ATCC 35070 / NCIMB 11131 / UNIQEM 75 / OB3b)</name>
    <dbReference type="NCBI Taxonomy" id="595536"/>
    <lineage>
        <taxon>Bacteria</taxon>
        <taxon>Pseudomonadati</taxon>
        <taxon>Pseudomonadota</taxon>
        <taxon>Alphaproteobacteria</taxon>
        <taxon>Hyphomicrobiales</taxon>
        <taxon>Methylocystaceae</taxon>
        <taxon>Methylosinus</taxon>
    </lineage>
</organism>
<reference evidence="2" key="1">
    <citation type="submission" date="2017-10" db="EMBL/GenBank/DDBJ databases">
        <title>Completed PacBio SMRT sequence of Methylosinus trichosporium OB3b reveals presence of a third large plasmid.</title>
        <authorList>
            <person name="Charles T.C."/>
            <person name="Lynch M.D.J."/>
            <person name="Heil J.R."/>
            <person name="Cheng J."/>
        </authorList>
    </citation>
    <scope>NUCLEOTIDE SEQUENCE [LARGE SCALE GENOMIC DNA]</scope>
    <source>
        <strain evidence="2">OB3b</strain>
    </source>
</reference>
<dbReference type="EMBL" id="CP023737">
    <property type="protein sequence ID" value="ATQ70427.1"/>
    <property type="molecule type" value="Genomic_DNA"/>
</dbReference>
<dbReference type="AlphaFoldDB" id="A0A2D2D5Y0"/>
<gene>
    <name evidence="1" type="ORF">CQW49_16060</name>
</gene>
<dbReference type="RefSeq" id="WP_040567036.1">
    <property type="nucleotide sequence ID" value="NZ_ADVE02000001.1"/>
</dbReference>